<organism evidence="1 2">
    <name type="scientific">Halospeciosus flavus</name>
    <dbReference type="NCBI Taxonomy" id="3032283"/>
    <lineage>
        <taxon>Archaea</taxon>
        <taxon>Methanobacteriati</taxon>
        <taxon>Methanobacteriota</taxon>
        <taxon>Stenosarchaea group</taxon>
        <taxon>Halobacteria</taxon>
        <taxon>Halobacteriales</taxon>
        <taxon>Halobacteriaceae</taxon>
        <taxon>Halospeciosus</taxon>
    </lineage>
</organism>
<dbReference type="RefSeq" id="WP_279529433.1">
    <property type="nucleotide sequence ID" value="NZ_CP122312.1"/>
</dbReference>
<accession>A0ABD5Z2V5</accession>
<evidence type="ECO:0000313" key="1">
    <source>
        <dbReference type="EMBL" id="MFC7199503.1"/>
    </source>
</evidence>
<dbReference type="InterPro" id="IPR013320">
    <property type="entry name" value="ConA-like_dom_sf"/>
</dbReference>
<dbReference type="Proteomes" id="UP001596447">
    <property type="component" value="Unassembled WGS sequence"/>
</dbReference>
<reference evidence="1 2" key="1">
    <citation type="journal article" date="2019" name="Int. J. Syst. Evol. Microbiol.">
        <title>The Global Catalogue of Microorganisms (GCM) 10K type strain sequencing project: providing services to taxonomists for standard genome sequencing and annotation.</title>
        <authorList>
            <consortium name="The Broad Institute Genomics Platform"/>
            <consortium name="The Broad Institute Genome Sequencing Center for Infectious Disease"/>
            <person name="Wu L."/>
            <person name="Ma J."/>
        </authorList>
    </citation>
    <scope>NUCLEOTIDE SEQUENCE [LARGE SCALE GENOMIC DNA]</scope>
    <source>
        <strain evidence="1 2">XZGYJ-43</strain>
    </source>
</reference>
<protein>
    <submittedName>
        <fullName evidence="1">Uncharacterized protein</fullName>
    </submittedName>
</protein>
<keyword evidence="2" id="KW-1185">Reference proteome</keyword>
<proteinExistence type="predicted"/>
<gene>
    <name evidence="1" type="ORF">ACFQJ9_08775</name>
</gene>
<comment type="caution">
    <text evidence="1">The sequence shown here is derived from an EMBL/GenBank/DDBJ whole genome shotgun (WGS) entry which is preliminary data.</text>
</comment>
<dbReference type="EMBL" id="JBHTAR010000011">
    <property type="protein sequence ID" value="MFC7199503.1"/>
    <property type="molecule type" value="Genomic_DNA"/>
</dbReference>
<name>A0ABD5Z2V5_9EURY</name>
<sequence length="455" mass="50650">MAYETLLKSWGDPGVEWKDGWAFAKDEPLPAEWANFLFDNLIKDVQHLIDHTNTLDPETDGTVVNADKVDGLHADQLGGFKFTQVETPDNLTESVSWHKTSSGLLYISDGEKFEAQPEIGYQEYDDFTVSDVAVTFDPVPRTELTDTGSIKLIDEVVVADFTDGVKPNDRAWEWTTAPSLSGTEGHVESVGNTASAVLTREAPVAQNIEARLRIDGDTANINDAAHLRLDGPNGTRWFQITFNDGGGNVTLHDNSELFASWSPGSNYDFEFDVDYDAGTFTLFINGVEELTDYPMENAVSGTSEITFITDTSSSGYTRAIYLDSIVEGAREYGETILTPVEPDERITDWDILRYTETEDGETVTVDVLDEVGNVLVSDIENHGDISTAVPAGTNLQIRVRIARSNVANNPTFDGFYRRWVMRPGDTGLSKKEEEEWKAMDTRARYRHTRLARRQS</sequence>
<dbReference type="AlphaFoldDB" id="A0ABD5Z2V5"/>
<dbReference type="SUPFAM" id="SSF49899">
    <property type="entry name" value="Concanavalin A-like lectins/glucanases"/>
    <property type="match status" value="1"/>
</dbReference>
<evidence type="ECO:0000313" key="2">
    <source>
        <dbReference type="Proteomes" id="UP001596447"/>
    </source>
</evidence>